<evidence type="ECO:0000313" key="2">
    <source>
        <dbReference type="EMBL" id="KAJ3254337.1"/>
    </source>
</evidence>
<protein>
    <submittedName>
        <fullName evidence="2">Uncharacterized protein</fullName>
    </submittedName>
</protein>
<keyword evidence="3" id="KW-1185">Reference proteome</keyword>
<dbReference type="Proteomes" id="UP001210925">
    <property type="component" value="Unassembled WGS sequence"/>
</dbReference>
<organism evidence="2 3">
    <name type="scientific">Boothiomyces macroporosus</name>
    <dbReference type="NCBI Taxonomy" id="261099"/>
    <lineage>
        <taxon>Eukaryota</taxon>
        <taxon>Fungi</taxon>
        <taxon>Fungi incertae sedis</taxon>
        <taxon>Chytridiomycota</taxon>
        <taxon>Chytridiomycota incertae sedis</taxon>
        <taxon>Chytridiomycetes</taxon>
        <taxon>Rhizophydiales</taxon>
        <taxon>Terramycetaceae</taxon>
        <taxon>Boothiomyces</taxon>
    </lineage>
</organism>
<keyword evidence="1" id="KW-0812">Transmembrane</keyword>
<dbReference type="AlphaFoldDB" id="A0AAD5UCR8"/>
<accession>A0AAD5UCR8</accession>
<evidence type="ECO:0000313" key="3">
    <source>
        <dbReference type="Proteomes" id="UP001210925"/>
    </source>
</evidence>
<dbReference type="EMBL" id="JADGKB010000087">
    <property type="protein sequence ID" value="KAJ3254337.1"/>
    <property type="molecule type" value="Genomic_DNA"/>
</dbReference>
<keyword evidence="1" id="KW-1133">Transmembrane helix</keyword>
<name>A0AAD5UCR8_9FUNG</name>
<reference evidence="2" key="1">
    <citation type="submission" date="2020-05" db="EMBL/GenBank/DDBJ databases">
        <title>Phylogenomic resolution of chytrid fungi.</title>
        <authorList>
            <person name="Stajich J.E."/>
            <person name="Amses K."/>
            <person name="Simmons R."/>
            <person name="Seto K."/>
            <person name="Myers J."/>
            <person name="Bonds A."/>
            <person name="Quandt C.A."/>
            <person name="Barry K."/>
            <person name="Liu P."/>
            <person name="Grigoriev I."/>
            <person name="Longcore J.E."/>
            <person name="James T.Y."/>
        </authorList>
    </citation>
    <scope>NUCLEOTIDE SEQUENCE</scope>
    <source>
        <strain evidence="2">PLAUS21</strain>
    </source>
</reference>
<evidence type="ECO:0000256" key="1">
    <source>
        <dbReference type="SAM" id="Phobius"/>
    </source>
</evidence>
<gene>
    <name evidence="2" type="ORF">HK103_007219</name>
</gene>
<proteinExistence type="predicted"/>
<comment type="caution">
    <text evidence="2">The sequence shown here is derived from an EMBL/GenBank/DDBJ whole genome shotgun (WGS) entry which is preliminary data.</text>
</comment>
<sequence length="465" mass="54786">MSKPNAGSSVLLHITTALILLNPISLFFISTILISLYVILLLGVTVYATLRTIKEYFLSEFGQYFDTESLVFINSVKLPTMNAQVRPLDSKLEKIILFGPLMVYLATRICVHSYLSMIHFVILKIISLGPFFRSVGNAVFRFIVAQIRWVRLSIRLFSKYILDPISQVLTPVVEKIIEYTLKFWIETYRLVNQHGPYIYNTTKELIYKYSGMFWNFWIKAANYSLALYNKLYDEQIVPLYEQSKQIALKLWPILKSFIYSVILVLEKFDRTYRPLLMPYLLFFIDKCRVLVELTFYGLKFTIESYWTIFTFPITVSSFFIRQITHQLSLLFKQIKWLLEPIGFKLLEIWGIVKPILINQLFALKVFIVDGFKKVQQLYVDYNIDQYLARLFETYKYYLAVIITQLDSFAKYFGQEFSKWLAYLGYLSQRLTAQLYDGISVFNAYFDALINSLRVMVAQMQARFRK</sequence>
<feature type="transmembrane region" description="Helical" evidence="1">
    <location>
        <begin position="26"/>
        <end position="50"/>
    </location>
</feature>
<keyword evidence="1" id="KW-0472">Membrane</keyword>
<feature type="transmembrane region" description="Helical" evidence="1">
    <location>
        <begin position="121"/>
        <end position="144"/>
    </location>
</feature>